<dbReference type="Gene3D" id="3.20.20.140">
    <property type="entry name" value="Metal-dependent hydrolases"/>
    <property type="match status" value="1"/>
</dbReference>
<dbReference type="InterPro" id="IPR006680">
    <property type="entry name" value="Amidohydro-rel"/>
</dbReference>
<evidence type="ECO:0000313" key="2">
    <source>
        <dbReference type="Ensembl" id="ENSSSCP00070006441.1"/>
    </source>
</evidence>
<proteinExistence type="predicted"/>
<evidence type="ECO:0000313" key="3">
    <source>
        <dbReference type="Proteomes" id="UP000314985"/>
    </source>
</evidence>
<reference evidence="2" key="2">
    <citation type="submission" date="2025-08" db="UniProtKB">
        <authorList>
            <consortium name="Ensembl"/>
        </authorList>
    </citation>
    <scope>IDENTIFICATION</scope>
</reference>
<reference evidence="3" key="1">
    <citation type="submission" date="2017-08" db="EMBL/GenBank/DDBJ databases">
        <title>USMARCv1.0.</title>
        <authorList>
            <person name="Hannum G.I."/>
            <person name="Koren S."/>
            <person name="Schroeder S.G."/>
            <person name="Chin S.C."/>
            <person name="Nonneman D.J."/>
            <person name="Becker S.A."/>
            <person name="Rosen B.D."/>
            <person name="Bickhart D.M."/>
            <person name="Putnam N.H."/>
            <person name="Green R.E."/>
            <person name="Tuggle C.K."/>
            <person name="Liu H."/>
            <person name="Rohrer G.A."/>
            <person name="Warr A."/>
            <person name="Hall R."/>
            <person name="Kim K."/>
            <person name="Hume D.A."/>
            <person name="Talbot R."/>
            <person name="Chow W."/>
            <person name="Howe K."/>
            <person name="Schwartz A.S."/>
            <person name="Watson M."/>
            <person name="Archibald A.L."/>
            <person name="Phillippy A.M."/>
            <person name="Smith T.P.L."/>
        </authorList>
    </citation>
    <scope>NUCLEOTIDE SEQUENCE [LARGE SCALE GENOMIC DNA]</scope>
</reference>
<sequence length="123" mass="14002">MDNFLESYSLPKLSQAETDQLNRPITRNEIEEVIKSLPTNKSPGPDGFTGEFYQTYKEELVPILLKLFQKDKVILGTDYPFPLGELEPGKLIDSMEEFDAETKDKLKAGNALAFLGLERQQFE</sequence>
<feature type="domain" description="Amidohydrolase-related" evidence="1">
    <location>
        <begin position="63"/>
        <end position="117"/>
    </location>
</feature>
<evidence type="ECO:0000259" key="1">
    <source>
        <dbReference type="Pfam" id="PF04909"/>
    </source>
</evidence>
<protein>
    <recommendedName>
        <fullName evidence="1">Amidohydrolase-related domain-containing protein</fullName>
    </recommendedName>
</protein>
<dbReference type="Proteomes" id="UP000314985">
    <property type="component" value="Unassembled WGS sequence"/>
</dbReference>
<dbReference type="GO" id="GO:0016787">
    <property type="term" value="F:hydrolase activity"/>
    <property type="evidence" value="ECO:0007669"/>
    <property type="project" value="InterPro"/>
</dbReference>
<name>A0A4X1SVP2_PIG</name>
<accession>A0A4X1SVP2</accession>
<dbReference type="SUPFAM" id="SSF51556">
    <property type="entry name" value="Metallo-dependent hydrolases"/>
    <property type="match status" value="1"/>
</dbReference>
<dbReference type="InterPro" id="IPR032466">
    <property type="entry name" value="Metal_Hydrolase"/>
</dbReference>
<dbReference type="Pfam" id="PF04909">
    <property type="entry name" value="Amidohydro_2"/>
    <property type="match status" value="1"/>
</dbReference>
<organism evidence="2 3">
    <name type="scientific">Sus scrofa</name>
    <name type="common">Pig</name>
    <dbReference type="NCBI Taxonomy" id="9823"/>
    <lineage>
        <taxon>Eukaryota</taxon>
        <taxon>Metazoa</taxon>
        <taxon>Chordata</taxon>
        <taxon>Craniata</taxon>
        <taxon>Vertebrata</taxon>
        <taxon>Euteleostomi</taxon>
        <taxon>Mammalia</taxon>
        <taxon>Eutheria</taxon>
        <taxon>Laurasiatheria</taxon>
        <taxon>Artiodactyla</taxon>
        <taxon>Suina</taxon>
        <taxon>Suidae</taxon>
        <taxon>Sus</taxon>
    </lineage>
</organism>
<dbReference type="AlphaFoldDB" id="A0A4X1SVP2"/>
<dbReference type="PANTHER" id="PTHR19446">
    <property type="entry name" value="REVERSE TRANSCRIPTASES"/>
    <property type="match status" value="1"/>
</dbReference>
<dbReference type="Ensembl" id="ENSSSCT00070007833.1">
    <property type="protein sequence ID" value="ENSSSCP00070006441.1"/>
    <property type="gene ID" value="ENSSSCG00070004164.1"/>
</dbReference>